<proteinExistence type="inferred from homology"/>
<dbReference type="InterPro" id="IPR006638">
    <property type="entry name" value="Elp3/MiaA/NifB-like_rSAM"/>
</dbReference>
<comment type="subcellular location">
    <subcellularLocation>
        <location evidence="9">Cytoplasm</location>
    </subcellularLocation>
</comment>
<dbReference type="AlphaFoldDB" id="A0A2Z4Y4X5"/>
<keyword evidence="2 9" id="KW-0963">Cytoplasm</keyword>
<gene>
    <name evidence="9" type="primary">lipA</name>
    <name evidence="11" type="ORF">BRCON_0718</name>
</gene>
<evidence type="ECO:0000256" key="3">
    <source>
        <dbReference type="ARBA" id="ARBA00022679"/>
    </source>
</evidence>
<dbReference type="PANTHER" id="PTHR10949">
    <property type="entry name" value="LIPOYL SYNTHASE"/>
    <property type="match status" value="1"/>
</dbReference>
<dbReference type="NCBIfam" id="TIGR00510">
    <property type="entry name" value="lipA"/>
    <property type="match status" value="1"/>
</dbReference>
<evidence type="ECO:0000256" key="5">
    <source>
        <dbReference type="ARBA" id="ARBA00022723"/>
    </source>
</evidence>
<dbReference type="InterPro" id="IPR031691">
    <property type="entry name" value="LIAS_N"/>
</dbReference>
<dbReference type="SFLD" id="SFLDF00271">
    <property type="entry name" value="lipoyl_synthase"/>
    <property type="match status" value="1"/>
</dbReference>
<dbReference type="SUPFAM" id="SSF102114">
    <property type="entry name" value="Radical SAM enzymes"/>
    <property type="match status" value="1"/>
</dbReference>
<dbReference type="UniPathway" id="UPA00538">
    <property type="reaction ID" value="UER00593"/>
</dbReference>
<keyword evidence="6 9" id="KW-0408">Iron</keyword>
<feature type="binding site" evidence="9">
    <location>
        <position position="39"/>
    </location>
    <ligand>
        <name>[4Fe-4S] cluster</name>
        <dbReference type="ChEBI" id="CHEBI:49883"/>
        <label>1</label>
    </ligand>
</feature>
<feature type="binding site" evidence="9">
    <location>
        <position position="72"/>
    </location>
    <ligand>
        <name>[4Fe-4S] cluster</name>
        <dbReference type="ChEBI" id="CHEBI:49883"/>
        <label>2</label>
        <note>4Fe-4S-S-AdoMet</note>
    </ligand>
</feature>
<feature type="binding site" evidence="9">
    <location>
        <position position="280"/>
    </location>
    <ligand>
        <name>[4Fe-4S] cluster</name>
        <dbReference type="ChEBI" id="CHEBI:49883"/>
        <label>1</label>
    </ligand>
</feature>
<evidence type="ECO:0000256" key="1">
    <source>
        <dbReference type="ARBA" id="ARBA00022485"/>
    </source>
</evidence>
<feature type="binding site" evidence="9">
    <location>
        <position position="50"/>
    </location>
    <ligand>
        <name>[4Fe-4S] cluster</name>
        <dbReference type="ChEBI" id="CHEBI:49883"/>
        <label>1</label>
    </ligand>
</feature>
<dbReference type="EMBL" id="CP030759">
    <property type="protein sequence ID" value="AXA35495.1"/>
    <property type="molecule type" value="Genomic_DNA"/>
</dbReference>
<keyword evidence="7 9" id="KW-0411">Iron-sulfur</keyword>
<feature type="domain" description="Radical SAM core" evidence="10">
    <location>
        <begin position="51"/>
        <end position="269"/>
    </location>
</feature>
<reference evidence="11 12" key="1">
    <citation type="submission" date="2018-05" db="EMBL/GenBank/DDBJ databases">
        <title>A metagenomic window into the 2 km-deep terrestrial subsurface aquifer revealed taxonomically and functionally diverse microbial community comprising novel uncultured bacterial lineages.</title>
        <authorList>
            <person name="Kadnikov V.V."/>
            <person name="Mardanov A.V."/>
            <person name="Beletsky A.V."/>
            <person name="Banks D."/>
            <person name="Pimenov N.V."/>
            <person name="Frank Y.A."/>
            <person name="Karnachuk O.V."/>
            <person name="Ravin N.V."/>
        </authorList>
    </citation>
    <scope>NUCLEOTIDE SEQUENCE [LARGE SCALE GENOMIC DNA]</scope>
    <source>
        <strain evidence="11">BY</strain>
    </source>
</reference>
<keyword evidence="4 9" id="KW-0949">S-adenosyl-L-methionine</keyword>
<dbReference type="FunFam" id="3.20.20.70:FF:000040">
    <property type="entry name" value="Lipoyl synthase"/>
    <property type="match status" value="1"/>
</dbReference>
<protein>
    <recommendedName>
        <fullName evidence="9">Lipoyl synthase</fullName>
        <ecNumber evidence="9">2.8.1.8</ecNumber>
    </recommendedName>
    <alternativeName>
        <fullName evidence="9">Lip-syn</fullName>
        <shortName evidence="9">LS</shortName>
    </alternativeName>
    <alternativeName>
        <fullName evidence="9">Lipoate synthase</fullName>
    </alternativeName>
    <alternativeName>
        <fullName evidence="9">Lipoic acid synthase</fullName>
    </alternativeName>
    <alternativeName>
        <fullName evidence="9">Sulfur insertion protein LipA</fullName>
    </alternativeName>
</protein>
<comment type="similarity">
    <text evidence="9">Belongs to the radical SAM superfamily. Lipoyl synthase family.</text>
</comment>
<dbReference type="InterPro" id="IPR003698">
    <property type="entry name" value="Lipoyl_synth"/>
</dbReference>
<dbReference type="HAMAP" id="MF_00206">
    <property type="entry name" value="Lipoyl_synth"/>
    <property type="match status" value="1"/>
</dbReference>
<dbReference type="GO" id="GO:0046872">
    <property type="term" value="F:metal ion binding"/>
    <property type="evidence" value="ECO:0007669"/>
    <property type="project" value="UniProtKB-KW"/>
</dbReference>
<dbReference type="PANTHER" id="PTHR10949:SF0">
    <property type="entry name" value="LIPOYL SYNTHASE, MITOCHONDRIAL"/>
    <property type="match status" value="1"/>
</dbReference>
<dbReference type="EC" id="2.8.1.8" evidence="9"/>
<dbReference type="Pfam" id="PF04055">
    <property type="entry name" value="Radical_SAM"/>
    <property type="match status" value="1"/>
</dbReference>
<evidence type="ECO:0000256" key="6">
    <source>
        <dbReference type="ARBA" id="ARBA00023004"/>
    </source>
</evidence>
<feature type="binding site" evidence="9">
    <location>
        <position position="44"/>
    </location>
    <ligand>
        <name>[4Fe-4S] cluster</name>
        <dbReference type="ChEBI" id="CHEBI:49883"/>
        <label>1</label>
    </ligand>
</feature>
<dbReference type="GO" id="GO:0051539">
    <property type="term" value="F:4 iron, 4 sulfur cluster binding"/>
    <property type="evidence" value="ECO:0007669"/>
    <property type="project" value="UniProtKB-UniRule"/>
</dbReference>
<dbReference type="InterPro" id="IPR058240">
    <property type="entry name" value="rSAM_sf"/>
</dbReference>
<dbReference type="InterPro" id="IPR007197">
    <property type="entry name" value="rSAM"/>
</dbReference>
<evidence type="ECO:0000256" key="2">
    <source>
        <dbReference type="ARBA" id="ARBA00022490"/>
    </source>
</evidence>
<comment type="catalytic activity">
    <reaction evidence="8 9">
        <text>[[Fe-S] cluster scaffold protein carrying a second [4Fe-4S](2+) cluster] + N(6)-octanoyl-L-lysyl-[protein] + 2 oxidized [2Fe-2S]-[ferredoxin] + 2 S-adenosyl-L-methionine + 4 H(+) = [[Fe-S] cluster scaffold protein] + N(6)-[(R)-dihydrolipoyl]-L-lysyl-[protein] + 4 Fe(3+) + 2 hydrogen sulfide + 2 5'-deoxyadenosine + 2 L-methionine + 2 reduced [2Fe-2S]-[ferredoxin]</text>
        <dbReference type="Rhea" id="RHEA:16585"/>
        <dbReference type="Rhea" id="RHEA-COMP:9928"/>
        <dbReference type="Rhea" id="RHEA-COMP:10000"/>
        <dbReference type="Rhea" id="RHEA-COMP:10001"/>
        <dbReference type="Rhea" id="RHEA-COMP:10475"/>
        <dbReference type="Rhea" id="RHEA-COMP:14568"/>
        <dbReference type="Rhea" id="RHEA-COMP:14569"/>
        <dbReference type="ChEBI" id="CHEBI:15378"/>
        <dbReference type="ChEBI" id="CHEBI:17319"/>
        <dbReference type="ChEBI" id="CHEBI:29034"/>
        <dbReference type="ChEBI" id="CHEBI:29919"/>
        <dbReference type="ChEBI" id="CHEBI:33722"/>
        <dbReference type="ChEBI" id="CHEBI:33737"/>
        <dbReference type="ChEBI" id="CHEBI:33738"/>
        <dbReference type="ChEBI" id="CHEBI:57844"/>
        <dbReference type="ChEBI" id="CHEBI:59789"/>
        <dbReference type="ChEBI" id="CHEBI:78809"/>
        <dbReference type="ChEBI" id="CHEBI:83100"/>
        <dbReference type="EC" id="2.8.1.8"/>
    </reaction>
</comment>
<comment type="function">
    <text evidence="9">Catalyzes the radical-mediated insertion of two sulfur atoms into the C-6 and C-8 positions of the octanoyl moiety bound to the lipoyl domains of lipoate-dependent enzymes, thereby converting the octanoylated domains into lipoylated derivatives.</text>
</comment>
<dbReference type="KEGG" id="schv:BRCON_0718"/>
<dbReference type="Proteomes" id="UP000262583">
    <property type="component" value="Chromosome"/>
</dbReference>
<sequence>MQQVELRRHPEWIRAKMPDTGHFAQTVSILRSLNLHTVCEEAECPNRGECYAHRTATFMILGNVCTRRCSFCAVTKANPQAAPPDPEEPARLAEAVVRLGLQHVVITSVNRDDLPDQGAGHFAACVCAVKSRVPEARIEVLIPDFRGDRELLRTVVHSPITVLNHNVETVPRLYPKVRPGARYDRSVLLLYEAKRMRPDLVTKTGLMLGMGETADEIRAVLADLREVNCDVLTLGQYLSPSAENVPVARYVHPTEFAAWGEEARAMGFAHVESGPLVRSSYHAWSHVPTNRG</sequence>
<keyword evidence="5 9" id="KW-0479">Metal-binding</keyword>
<dbReference type="GO" id="GO:0005737">
    <property type="term" value="C:cytoplasm"/>
    <property type="evidence" value="ECO:0007669"/>
    <property type="project" value="UniProtKB-SubCell"/>
</dbReference>
<organism evidence="11 12">
    <name type="scientific">Sumerlaea chitinivorans</name>
    <dbReference type="NCBI Taxonomy" id="2250252"/>
    <lineage>
        <taxon>Bacteria</taxon>
        <taxon>Candidatus Sumerlaeota</taxon>
        <taxon>Candidatus Sumerlaeia</taxon>
        <taxon>Candidatus Sumerlaeales</taxon>
        <taxon>Candidatus Sumerlaeaceae</taxon>
        <taxon>Candidatus Sumerlaea</taxon>
    </lineage>
</organism>
<evidence type="ECO:0000256" key="9">
    <source>
        <dbReference type="HAMAP-Rule" id="MF_00206"/>
    </source>
</evidence>
<accession>A0A2Z4Y4X5</accession>
<dbReference type="Pfam" id="PF16881">
    <property type="entry name" value="LIAS_N"/>
    <property type="match status" value="1"/>
</dbReference>
<evidence type="ECO:0000313" key="12">
    <source>
        <dbReference type="Proteomes" id="UP000262583"/>
    </source>
</evidence>
<feature type="binding site" evidence="9">
    <location>
        <position position="69"/>
    </location>
    <ligand>
        <name>[4Fe-4S] cluster</name>
        <dbReference type="ChEBI" id="CHEBI:49883"/>
        <label>2</label>
        <note>4Fe-4S-S-AdoMet</note>
    </ligand>
</feature>
<feature type="binding site" evidence="9">
    <location>
        <position position="65"/>
    </location>
    <ligand>
        <name>[4Fe-4S] cluster</name>
        <dbReference type="ChEBI" id="CHEBI:49883"/>
        <label>2</label>
        <note>4Fe-4S-S-AdoMet</note>
    </ligand>
</feature>
<dbReference type="Gene3D" id="3.20.20.70">
    <property type="entry name" value="Aldolase class I"/>
    <property type="match status" value="1"/>
</dbReference>
<comment type="pathway">
    <text evidence="9">Protein modification; protein lipoylation via endogenous pathway; protein N(6)-(lipoyl)lysine from octanoyl-[acyl-carrier-protein]: step 2/2.</text>
</comment>
<dbReference type="NCBIfam" id="NF009544">
    <property type="entry name" value="PRK12928.1"/>
    <property type="match status" value="1"/>
</dbReference>
<keyword evidence="3 9" id="KW-0808">Transferase</keyword>
<name>A0A2Z4Y4X5_SUMC1</name>
<evidence type="ECO:0000313" key="11">
    <source>
        <dbReference type="EMBL" id="AXA35495.1"/>
    </source>
</evidence>
<evidence type="ECO:0000259" key="10">
    <source>
        <dbReference type="PROSITE" id="PS51918"/>
    </source>
</evidence>
<evidence type="ECO:0000256" key="8">
    <source>
        <dbReference type="ARBA" id="ARBA00047326"/>
    </source>
</evidence>
<dbReference type="GO" id="GO:0016992">
    <property type="term" value="F:lipoate synthase activity"/>
    <property type="evidence" value="ECO:0007669"/>
    <property type="project" value="UniProtKB-UniRule"/>
</dbReference>
<dbReference type="InterPro" id="IPR013785">
    <property type="entry name" value="Aldolase_TIM"/>
</dbReference>
<dbReference type="PIRSF" id="PIRSF005963">
    <property type="entry name" value="Lipoyl_synth"/>
    <property type="match status" value="1"/>
</dbReference>
<dbReference type="PROSITE" id="PS51918">
    <property type="entry name" value="RADICAL_SAM"/>
    <property type="match status" value="1"/>
</dbReference>
<keyword evidence="1 9" id="KW-0004">4Fe-4S</keyword>
<evidence type="ECO:0000256" key="4">
    <source>
        <dbReference type="ARBA" id="ARBA00022691"/>
    </source>
</evidence>
<dbReference type="NCBIfam" id="NF004019">
    <property type="entry name" value="PRK05481.1"/>
    <property type="match status" value="1"/>
</dbReference>
<comment type="cofactor">
    <cofactor evidence="9">
        <name>[4Fe-4S] cluster</name>
        <dbReference type="ChEBI" id="CHEBI:49883"/>
    </cofactor>
    <text evidence="9">Binds 2 [4Fe-4S] clusters per subunit. One cluster is coordinated with 3 cysteines and an exchangeable S-adenosyl-L-methionine.</text>
</comment>
<dbReference type="SMART" id="SM00729">
    <property type="entry name" value="Elp3"/>
    <property type="match status" value="1"/>
</dbReference>
<dbReference type="GO" id="GO:0009249">
    <property type="term" value="P:protein lipoylation"/>
    <property type="evidence" value="ECO:0007669"/>
    <property type="project" value="UniProtKB-UniRule"/>
</dbReference>
<dbReference type="CDD" id="cd01335">
    <property type="entry name" value="Radical_SAM"/>
    <property type="match status" value="1"/>
</dbReference>
<evidence type="ECO:0000256" key="7">
    <source>
        <dbReference type="ARBA" id="ARBA00023014"/>
    </source>
</evidence>
<dbReference type="SFLD" id="SFLDG01058">
    <property type="entry name" value="lipoyl_synthase_like"/>
    <property type="match status" value="1"/>
</dbReference>
<dbReference type="SFLD" id="SFLDS00029">
    <property type="entry name" value="Radical_SAM"/>
    <property type="match status" value="1"/>
</dbReference>